<dbReference type="EMBL" id="BOOA01000031">
    <property type="protein sequence ID" value="GIH25667.1"/>
    <property type="molecule type" value="Genomic_DNA"/>
</dbReference>
<evidence type="ECO:0000313" key="1">
    <source>
        <dbReference type="EMBL" id="GIH25667.1"/>
    </source>
</evidence>
<dbReference type="Proteomes" id="UP000640052">
    <property type="component" value="Unassembled WGS sequence"/>
</dbReference>
<protein>
    <submittedName>
        <fullName evidence="1">Uncharacterized protein</fullName>
    </submittedName>
</protein>
<sequence>MLDRPRVAPGGLCDRVALLDVRTSPNRAIFWSGVDAAYAEELARTLGGETIGAVMSLRGVVLPPSAPGEEAEDAWAMLSARFAVACSGEVRVILPMDYDLATLNFWTLIERPLLERNPRVTRIIRIEAPTRITVTIFER</sequence>
<dbReference type="SUPFAM" id="SSF52309">
    <property type="entry name" value="N-(deoxy)ribosyltransferase-like"/>
    <property type="match status" value="1"/>
</dbReference>
<comment type="caution">
    <text evidence="1">The sequence shown here is derived from an EMBL/GenBank/DDBJ whole genome shotgun (WGS) entry which is preliminary data.</text>
</comment>
<organism evidence="1 2">
    <name type="scientific">Acrocarpospora phusangensis</name>
    <dbReference type="NCBI Taxonomy" id="1070424"/>
    <lineage>
        <taxon>Bacteria</taxon>
        <taxon>Bacillati</taxon>
        <taxon>Actinomycetota</taxon>
        <taxon>Actinomycetes</taxon>
        <taxon>Streptosporangiales</taxon>
        <taxon>Streptosporangiaceae</taxon>
        <taxon>Acrocarpospora</taxon>
    </lineage>
</organism>
<gene>
    <name evidence="1" type="ORF">Aph01nite_39770</name>
</gene>
<evidence type="ECO:0000313" key="2">
    <source>
        <dbReference type="Proteomes" id="UP000640052"/>
    </source>
</evidence>
<name>A0A919UPG8_9ACTN</name>
<dbReference type="AlphaFoldDB" id="A0A919UPG8"/>
<proteinExistence type="predicted"/>
<accession>A0A919UPG8</accession>
<reference evidence="1" key="1">
    <citation type="submission" date="2021-01" db="EMBL/GenBank/DDBJ databases">
        <title>Whole genome shotgun sequence of Acrocarpospora phusangensis NBRC 108782.</title>
        <authorList>
            <person name="Komaki H."/>
            <person name="Tamura T."/>
        </authorList>
    </citation>
    <scope>NUCLEOTIDE SEQUENCE</scope>
    <source>
        <strain evidence="1">NBRC 108782</strain>
    </source>
</reference>
<keyword evidence="2" id="KW-1185">Reference proteome</keyword>